<feature type="coiled-coil region" evidence="1">
    <location>
        <begin position="434"/>
        <end position="461"/>
    </location>
</feature>
<sequence>MQTQTSNTLHNDIMEAGGKDRTLMLARHPPYKFTWSDKEVPVTEGSSVTTTERYMENYKNISQDIRDQLNAEAEAVQIILTWIDNDIYSTVDVCPNACEMWKAIKMLKQGESINVQDLETNLYWEFVKFTSWDGESLESYYLRFYKMMNELVRNQCDVTNHQNKVNEIRAKGLAHTANPLALVAQQQPVYHPQNHPTHFTQNSSTRSQQAAARNRGKAIVNSPLPIYDQEPTMVAEDDAMSKDKDIDKPMDFISLSFKKIYKPTNNNLRTSSNTSRANQDNSPRINRGIGYDNQRIVNVVGARENVEQADWRDDTDDEPDDQDLEAHYIKGMSETETGKGYAAYHKEKMLLCKQEEAGFQLNIEQADWRDDTDDEPDDQDLEEHYIEHPEQSKYVNDTYLIEQDEHNVIIDSLDMSYDREHVDKDDDDDLANERDLLASLIEKLKSEIDDSKNQLDRYHDVKYALKVEIDCTKTKGDLMSYEMEFEKASNEYTRKINDFNQTISEMKKELFAHQETISILSQEKAAQIKFYKTREDKEIDKVIALENKVKVLDNIVYKIGQSVQTMKMLNRNCKMSFAKPEFLKKAQRANPRLYDIGCYNDNLALMLAHESDEVEIDCTKTKGDLMSYEMEFEKASNEYTRKINDFNQTISEMRKELFAHQETISILSQEKAAQIKFYKTREDKEIDKVIALENKVKVLDNIVYKTGQSVQTMKMLNRNCKTSFAKPEFVKKTQRANPHLYDIGCYNDNLALMLAHESDEVYTLQCDYLETLEKCECLEKELSKSKIMSNSFEALQKHAINLELNLQQCQEKIKNDKSFKENQSKEFRKEREQYFEIQDLKAQLQDKGIAISELKKLIEKLKGKSVETKFEKLSVIRQSNAFKSQRSSILRKPTIFSDSLEKKDCSQSKKDFSKSTSVTKNNASNDFSKPVTAQTLPTKKKSCLKNTNVLAPGMYKIHKYHTQARTSKLPQDSKKTNKRVSFSIGVIPTTSVSRPQLKSNPQGDRVLRSNSSGKKLDVEEHRRNVKLPKNKMSVTACNDSLNAKTMNVKSASAMCAKCVMIKKHDLCVPKFVAKPLKKTVASESNKKPRNNVRKLHERFGKIYNWSYIKFTPSGYIWKSKSKQGNVNPNVSMPLGNASRTANVKDTMTSRRSIVSNTPLSSNYFEAHRNCSIHRRLWVLKAHDGK</sequence>
<feature type="compositionally biased region" description="Low complexity" evidence="2">
    <location>
        <begin position="265"/>
        <end position="278"/>
    </location>
</feature>
<evidence type="ECO:0000256" key="2">
    <source>
        <dbReference type="SAM" id="MobiDB-lite"/>
    </source>
</evidence>
<name>A0A6L2KPC1_TANCI</name>
<proteinExistence type="predicted"/>
<reference evidence="3" key="1">
    <citation type="journal article" date="2019" name="Sci. Rep.">
        <title>Draft genome of Tanacetum cinerariifolium, the natural source of mosquito coil.</title>
        <authorList>
            <person name="Yamashiro T."/>
            <person name="Shiraishi A."/>
            <person name="Satake H."/>
            <person name="Nakayama K."/>
        </authorList>
    </citation>
    <scope>NUCLEOTIDE SEQUENCE</scope>
</reference>
<feature type="region of interest" description="Disordered" evidence="2">
    <location>
        <begin position="910"/>
        <end position="930"/>
    </location>
</feature>
<organism evidence="3">
    <name type="scientific">Tanacetum cinerariifolium</name>
    <name type="common">Dalmatian daisy</name>
    <name type="synonym">Chrysanthemum cinerariifolium</name>
    <dbReference type="NCBI Taxonomy" id="118510"/>
    <lineage>
        <taxon>Eukaryota</taxon>
        <taxon>Viridiplantae</taxon>
        <taxon>Streptophyta</taxon>
        <taxon>Embryophyta</taxon>
        <taxon>Tracheophyta</taxon>
        <taxon>Spermatophyta</taxon>
        <taxon>Magnoliopsida</taxon>
        <taxon>eudicotyledons</taxon>
        <taxon>Gunneridae</taxon>
        <taxon>Pentapetalae</taxon>
        <taxon>asterids</taxon>
        <taxon>campanulids</taxon>
        <taxon>Asterales</taxon>
        <taxon>Asteraceae</taxon>
        <taxon>Asteroideae</taxon>
        <taxon>Anthemideae</taxon>
        <taxon>Anthemidinae</taxon>
        <taxon>Tanacetum</taxon>
    </lineage>
</organism>
<feature type="compositionally biased region" description="Polar residues" evidence="2">
    <location>
        <begin position="914"/>
        <end position="930"/>
    </location>
</feature>
<evidence type="ECO:0000313" key="3">
    <source>
        <dbReference type="EMBL" id="GEU51353.1"/>
    </source>
</evidence>
<keyword evidence="1" id="KW-0175">Coiled coil</keyword>
<feature type="non-terminal residue" evidence="3">
    <location>
        <position position="1185"/>
    </location>
</feature>
<protein>
    <recommendedName>
        <fullName evidence="4">Gag-Pol polyprotein</fullName>
    </recommendedName>
</protein>
<dbReference type="EMBL" id="BKCJ010002854">
    <property type="protein sequence ID" value="GEU51353.1"/>
    <property type="molecule type" value="Genomic_DNA"/>
</dbReference>
<feature type="compositionally biased region" description="Polar residues" evidence="2">
    <location>
        <begin position="991"/>
        <end position="1013"/>
    </location>
</feature>
<feature type="region of interest" description="Disordered" evidence="2">
    <location>
        <begin position="991"/>
        <end position="1022"/>
    </location>
</feature>
<gene>
    <name evidence="3" type="ORF">Tci_023331</name>
</gene>
<accession>A0A6L2KPC1</accession>
<evidence type="ECO:0000256" key="1">
    <source>
        <dbReference type="SAM" id="Coils"/>
    </source>
</evidence>
<comment type="caution">
    <text evidence="3">The sequence shown here is derived from an EMBL/GenBank/DDBJ whole genome shotgun (WGS) entry which is preliminary data.</text>
</comment>
<dbReference type="AlphaFoldDB" id="A0A6L2KPC1"/>
<feature type="region of interest" description="Disordered" evidence="2">
    <location>
        <begin position="265"/>
        <end position="289"/>
    </location>
</feature>
<evidence type="ECO:0008006" key="4">
    <source>
        <dbReference type="Google" id="ProtNLM"/>
    </source>
</evidence>